<gene>
    <name evidence="2" type="ORF">I8748_01930</name>
</gene>
<dbReference type="EMBL" id="JAECZC010000002">
    <property type="protein sequence ID" value="MBH8560951.1"/>
    <property type="molecule type" value="Genomic_DNA"/>
</dbReference>
<dbReference type="InterPro" id="IPR036366">
    <property type="entry name" value="PGBDSf"/>
</dbReference>
<organism evidence="2 3">
    <name type="scientific">Amazonocrinis nigriterrae CENA67</name>
    <dbReference type="NCBI Taxonomy" id="2794033"/>
    <lineage>
        <taxon>Bacteria</taxon>
        <taxon>Bacillati</taxon>
        <taxon>Cyanobacteriota</taxon>
        <taxon>Cyanophyceae</taxon>
        <taxon>Nostocales</taxon>
        <taxon>Nostocaceae</taxon>
        <taxon>Amazonocrinis</taxon>
        <taxon>Amazonocrinis nigriterrae</taxon>
    </lineage>
</organism>
<protein>
    <submittedName>
        <fullName evidence="2">Peptidoglycan-binding protein</fullName>
    </submittedName>
</protein>
<comment type="caution">
    <text evidence="2">The sequence shown here is derived from an EMBL/GenBank/DDBJ whole genome shotgun (WGS) entry which is preliminary data.</text>
</comment>
<feature type="domain" description="Peptidoglycan binding-like" evidence="1">
    <location>
        <begin position="292"/>
        <end position="345"/>
    </location>
</feature>
<dbReference type="Gene3D" id="1.10.101.10">
    <property type="entry name" value="PGBD-like superfamily/PGBD"/>
    <property type="match status" value="5"/>
</dbReference>
<evidence type="ECO:0000313" key="2">
    <source>
        <dbReference type="EMBL" id="MBH8560951.1"/>
    </source>
</evidence>
<dbReference type="InterPro" id="IPR036365">
    <property type="entry name" value="PGBD-like_sf"/>
</dbReference>
<dbReference type="PANTHER" id="PTHR41533">
    <property type="entry name" value="L,D-TRANSPEPTIDASE HI_1667-RELATED"/>
    <property type="match status" value="1"/>
</dbReference>
<dbReference type="InterPro" id="IPR052905">
    <property type="entry name" value="LD-transpeptidase_YkuD-like"/>
</dbReference>
<name>A0A8J7HK18_9NOST</name>
<feature type="domain" description="Peptidoglycan binding-like" evidence="1">
    <location>
        <begin position="368"/>
        <end position="424"/>
    </location>
</feature>
<dbReference type="RefSeq" id="WP_198122995.1">
    <property type="nucleotide sequence ID" value="NZ_JAECZC010000002.1"/>
</dbReference>
<evidence type="ECO:0000313" key="3">
    <source>
        <dbReference type="Proteomes" id="UP000632766"/>
    </source>
</evidence>
<dbReference type="InterPro" id="IPR002477">
    <property type="entry name" value="Peptidoglycan-bd-like"/>
</dbReference>
<feature type="domain" description="Peptidoglycan binding-like" evidence="1">
    <location>
        <begin position="221"/>
        <end position="277"/>
    </location>
</feature>
<reference evidence="2 3" key="1">
    <citation type="journal article" date="2021" name="Int. J. Syst. Evol. Microbiol.">
        <title>Amazonocrinis nigriterrae gen. nov., sp. nov., Atlanticothrix silvestris gen. nov., sp. nov. and Dendronalium phyllosphericum gen. nov., sp. nov., nostocacean cyanobacteria from Brazilian environments.</title>
        <authorList>
            <person name="Alvarenga D.O."/>
            <person name="Andreote A.P.D."/>
            <person name="Branco L.H.Z."/>
            <person name="Delbaje E."/>
            <person name="Cruz R.B."/>
            <person name="Varani A.M."/>
            <person name="Fiore M.F."/>
        </authorList>
    </citation>
    <scope>NUCLEOTIDE SEQUENCE [LARGE SCALE GENOMIC DNA]</scope>
    <source>
        <strain evidence="2 3">CENA67</strain>
    </source>
</reference>
<accession>A0A8J7HK18</accession>
<dbReference type="Pfam" id="PF01471">
    <property type="entry name" value="PG_binding_1"/>
    <property type="match status" value="5"/>
</dbReference>
<dbReference type="Proteomes" id="UP000632766">
    <property type="component" value="Unassembled WGS sequence"/>
</dbReference>
<feature type="domain" description="Peptidoglycan binding-like" evidence="1">
    <location>
        <begin position="147"/>
        <end position="203"/>
    </location>
</feature>
<dbReference type="SUPFAM" id="SSF47090">
    <property type="entry name" value="PGBD-like"/>
    <property type="match status" value="5"/>
</dbReference>
<proteinExistence type="predicted"/>
<evidence type="ECO:0000259" key="1">
    <source>
        <dbReference type="Pfam" id="PF01471"/>
    </source>
</evidence>
<feature type="domain" description="Peptidoglycan binding-like" evidence="1">
    <location>
        <begin position="69"/>
        <end position="125"/>
    </location>
</feature>
<sequence length="503" mass="54944">MEAIVHLHLASVYEASESIKIVPIKMNFNFLRWKKLSSTAAISLLPIALTIGLLSLAQQALAVQKVGSSGTEVANIQRCLKKLGYFNGSVTGKFATLTQQSVMRFQQAKRLTADGVVGSSTQQALQQACQGRTASANTTNGLRLGSTGAAVSRLQTNLRQLGYFNGANTGYFGPETQQAVVRFQQAAGIRADGIVSNRTQQAISSSLGVGGEYPILSQGSSGPEVTRLQQRLQQLGYFHANPTGNFKGITRDAVIAFQRNSGIPATGVVNQQTWNALLGYSQVPDRGNISTQQVRDLQGYLRDLGYFNTNPTGTVGPLTRDAIARFQRDNNLYADGNADIQVLEAVRRVWENRYANQPSRNILSVGDQGENVRLVQERLIQFGFFNGNPDGYFDEYTSQSVTAFQQSYGLNVTGTVNSQTWQALGINSTPVSNRPNNNHYVVVVPINNNDTLYQVRQYVPNAYPAQSRLGNYVNAGTFSDRAGAERVSQMLRSNGLDARVQYF</sequence>
<dbReference type="PANTHER" id="PTHR41533:SF1">
    <property type="entry name" value="L,D-TRANSPEPTIDASE YCBB-RELATED"/>
    <property type="match status" value="1"/>
</dbReference>
<dbReference type="AlphaFoldDB" id="A0A8J7HK18"/>
<keyword evidence="3" id="KW-1185">Reference proteome</keyword>